<reference evidence="1" key="2">
    <citation type="submission" date="2020-09" db="EMBL/GenBank/DDBJ databases">
        <authorList>
            <person name="Sun Q."/>
            <person name="Zhou Y."/>
        </authorList>
    </citation>
    <scope>NUCLEOTIDE SEQUENCE</scope>
    <source>
        <strain evidence="1">CGMCC 1.15178</strain>
    </source>
</reference>
<proteinExistence type="predicted"/>
<comment type="caution">
    <text evidence="1">The sequence shown here is derived from an EMBL/GenBank/DDBJ whole genome shotgun (WGS) entry which is preliminary data.</text>
</comment>
<organism evidence="1 2">
    <name type="scientific">Paenibacillus nasutitermitis</name>
    <dbReference type="NCBI Taxonomy" id="1652958"/>
    <lineage>
        <taxon>Bacteria</taxon>
        <taxon>Bacillati</taxon>
        <taxon>Bacillota</taxon>
        <taxon>Bacilli</taxon>
        <taxon>Bacillales</taxon>
        <taxon>Paenibacillaceae</taxon>
        <taxon>Paenibacillus</taxon>
    </lineage>
</organism>
<dbReference type="AlphaFoldDB" id="A0A916Z993"/>
<evidence type="ECO:0000313" key="2">
    <source>
        <dbReference type="Proteomes" id="UP000612456"/>
    </source>
</evidence>
<evidence type="ECO:0000313" key="1">
    <source>
        <dbReference type="EMBL" id="GGD82493.1"/>
    </source>
</evidence>
<dbReference type="EMBL" id="BMHP01000003">
    <property type="protein sequence ID" value="GGD82493.1"/>
    <property type="molecule type" value="Genomic_DNA"/>
</dbReference>
<keyword evidence="2" id="KW-1185">Reference proteome</keyword>
<dbReference type="RefSeq" id="WP_188995261.1">
    <property type="nucleotide sequence ID" value="NZ_BMHP01000003.1"/>
</dbReference>
<dbReference type="Proteomes" id="UP000612456">
    <property type="component" value="Unassembled WGS sequence"/>
</dbReference>
<name>A0A916Z993_9BACL</name>
<reference evidence="1" key="1">
    <citation type="journal article" date="2014" name="Int. J. Syst. Evol. Microbiol.">
        <title>Complete genome sequence of Corynebacterium casei LMG S-19264T (=DSM 44701T), isolated from a smear-ripened cheese.</title>
        <authorList>
            <consortium name="US DOE Joint Genome Institute (JGI-PGF)"/>
            <person name="Walter F."/>
            <person name="Albersmeier A."/>
            <person name="Kalinowski J."/>
            <person name="Ruckert C."/>
        </authorList>
    </citation>
    <scope>NUCLEOTIDE SEQUENCE</scope>
    <source>
        <strain evidence="1">CGMCC 1.15178</strain>
    </source>
</reference>
<gene>
    <name evidence="1" type="ORF">GCM10010911_45790</name>
</gene>
<sequence>MSEYRFISKQDSYNICELIKEAMINEFKIAEDEAIGRMNRLWGKYSSPIDEDEDFLNLETPQDWAYIIYYGEDSQWWNKSKDLTPRPYP</sequence>
<accession>A0A916Z993</accession>
<protein>
    <submittedName>
        <fullName evidence="1">Uncharacterized protein</fullName>
    </submittedName>
</protein>